<evidence type="ECO:0000256" key="2">
    <source>
        <dbReference type="PIRSR" id="PIRSR613078-2"/>
    </source>
</evidence>
<gene>
    <name evidence="3" type="ORF">PGLA2088_LOCUS51498</name>
</gene>
<evidence type="ECO:0000256" key="1">
    <source>
        <dbReference type="PIRSR" id="PIRSR613078-1"/>
    </source>
</evidence>
<comment type="caution">
    <text evidence="3">The sequence shown here is derived from an EMBL/GenBank/DDBJ whole genome shotgun (WGS) entry which is preliminary data.</text>
</comment>
<evidence type="ECO:0000313" key="4">
    <source>
        <dbReference type="Proteomes" id="UP000626109"/>
    </source>
</evidence>
<dbReference type="SMART" id="SM00855">
    <property type="entry name" value="PGAM"/>
    <property type="match status" value="1"/>
</dbReference>
<feature type="binding site" evidence="2">
    <location>
        <position position="106"/>
    </location>
    <ligand>
        <name>substrate</name>
    </ligand>
</feature>
<dbReference type="EMBL" id="CAJNNW010037662">
    <property type="protein sequence ID" value="CAE8743640.1"/>
    <property type="molecule type" value="Genomic_DNA"/>
</dbReference>
<dbReference type="CDD" id="cd07067">
    <property type="entry name" value="HP_PGM_like"/>
    <property type="match status" value="1"/>
</dbReference>
<evidence type="ECO:0008006" key="5">
    <source>
        <dbReference type="Google" id="ProtNLM"/>
    </source>
</evidence>
<dbReference type="PANTHER" id="PTHR48100:SF1">
    <property type="entry name" value="HISTIDINE PHOSPHATASE FAMILY PROTEIN-RELATED"/>
    <property type="match status" value="1"/>
</dbReference>
<dbReference type="InterPro" id="IPR013078">
    <property type="entry name" value="His_Pase_superF_clade-1"/>
</dbReference>
<dbReference type="InterPro" id="IPR050275">
    <property type="entry name" value="PGM_Phosphatase"/>
</dbReference>
<protein>
    <recommendedName>
        <fullName evidence="5">Histidine phosphatase family protein</fullName>
    </recommendedName>
</protein>
<dbReference type="InterPro" id="IPR029033">
    <property type="entry name" value="His_PPase_superfam"/>
</dbReference>
<sequence length="285" mass="30646">MTLPMSHGPRSRFQWLRFGAVFASLFGSYQVVEDVRGFSAGMLATTKLYVVRHGAVIPPGGRTAAIYGGAEVELSETGKAEAQAAAEYLMSEVPLLDAVYSSGLKRAIYGAESICGGRGLQPIKDSRFNEINRGVWVGLTRDEIAERYPDHVRSIGSLSTFEGDPEFSGHGGESYRALGRRVLEGRDSLLLKHPGSTICVVCHNWVVAALVGDASGIPPEQWCTLKIPTASVSLLEILHHKANEDDDDSMVIKDQKVVFAGKSPADYTGGRLAENVGSVFFSGKG</sequence>
<reference evidence="3" key="1">
    <citation type="submission" date="2021-02" db="EMBL/GenBank/DDBJ databases">
        <authorList>
            <person name="Dougan E. K."/>
            <person name="Rhodes N."/>
            <person name="Thang M."/>
            <person name="Chan C."/>
        </authorList>
    </citation>
    <scope>NUCLEOTIDE SEQUENCE</scope>
</reference>
<evidence type="ECO:0000313" key="3">
    <source>
        <dbReference type="EMBL" id="CAE8743640.1"/>
    </source>
</evidence>
<name>A0A813M4S7_POLGL</name>
<dbReference type="GO" id="GO:0016791">
    <property type="term" value="F:phosphatase activity"/>
    <property type="evidence" value="ECO:0007669"/>
    <property type="project" value="TreeGrafter"/>
</dbReference>
<dbReference type="PANTHER" id="PTHR48100">
    <property type="entry name" value="BROAD-SPECIFICITY PHOSPHATASE YOR283W-RELATED"/>
    <property type="match status" value="1"/>
</dbReference>
<dbReference type="AlphaFoldDB" id="A0A813M4S7"/>
<feature type="active site" description="Proton donor/acceptor" evidence="1">
    <location>
        <position position="130"/>
    </location>
</feature>
<dbReference type="Pfam" id="PF00300">
    <property type="entry name" value="His_Phos_1"/>
    <property type="match status" value="1"/>
</dbReference>
<dbReference type="GO" id="GO:0005737">
    <property type="term" value="C:cytoplasm"/>
    <property type="evidence" value="ECO:0007669"/>
    <property type="project" value="TreeGrafter"/>
</dbReference>
<feature type="active site" description="Tele-phosphohistidine intermediate" evidence="1">
    <location>
        <position position="53"/>
    </location>
</feature>
<dbReference type="Proteomes" id="UP000626109">
    <property type="component" value="Unassembled WGS sequence"/>
</dbReference>
<proteinExistence type="predicted"/>
<dbReference type="Gene3D" id="3.40.50.1240">
    <property type="entry name" value="Phosphoglycerate mutase-like"/>
    <property type="match status" value="1"/>
</dbReference>
<organism evidence="3 4">
    <name type="scientific">Polarella glacialis</name>
    <name type="common">Dinoflagellate</name>
    <dbReference type="NCBI Taxonomy" id="89957"/>
    <lineage>
        <taxon>Eukaryota</taxon>
        <taxon>Sar</taxon>
        <taxon>Alveolata</taxon>
        <taxon>Dinophyceae</taxon>
        <taxon>Suessiales</taxon>
        <taxon>Suessiaceae</taxon>
        <taxon>Polarella</taxon>
    </lineage>
</organism>
<accession>A0A813M4S7</accession>
<dbReference type="SUPFAM" id="SSF53254">
    <property type="entry name" value="Phosphoglycerate mutase-like"/>
    <property type="match status" value="1"/>
</dbReference>